<sequence>MPTFSEQAYAFVVEYIKVHGPISGELVTNAAKQAGIRPSDDRAFGPIYARALREGLVQVIGTTIRTKGHGTGGARVYVAGGLA</sequence>
<keyword evidence="2" id="KW-1185">Reference proteome</keyword>
<organism evidence="1 2">
    <name type="scientific">Lampropedia aestuarii</name>
    <dbReference type="NCBI Taxonomy" id="2562762"/>
    <lineage>
        <taxon>Bacteria</taxon>
        <taxon>Pseudomonadati</taxon>
        <taxon>Pseudomonadota</taxon>
        <taxon>Betaproteobacteria</taxon>
        <taxon>Burkholderiales</taxon>
        <taxon>Comamonadaceae</taxon>
        <taxon>Lampropedia</taxon>
    </lineage>
</organism>
<proteinExistence type="predicted"/>
<accession>A0A4S5BPF2</accession>
<protein>
    <submittedName>
        <fullName evidence="1">Uncharacterized protein</fullName>
    </submittedName>
</protein>
<dbReference type="EMBL" id="SSWX01000013">
    <property type="protein sequence ID" value="THJ32791.1"/>
    <property type="molecule type" value="Genomic_DNA"/>
</dbReference>
<reference evidence="1 2" key="1">
    <citation type="submission" date="2019-04" db="EMBL/GenBank/DDBJ databases">
        <title>Lampropedia sp YIM MLB12 draf genome.</title>
        <authorList>
            <person name="Wang Y.-X."/>
        </authorList>
    </citation>
    <scope>NUCLEOTIDE SEQUENCE [LARGE SCALE GENOMIC DNA]</scope>
    <source>
        <strain evidence="1 2">YIM MLB12</strain>
    </source>
</reference>
<dbReference type="RefSeq" id="WP_136406701.1">
    <property type="nucleotide sequence ID" value="NZ_JARXRQ010000021.1"/>
</dbReference>
<name>A0A4S5BPF2_9BURK</name>
<evidence type="ECO:0000313" key="1">
    <source>
        <dbReference type="EMBL" id="THJ32791.1"/>
    </source>
</evidence>
<comment type="caution">
    <text evidence="1">The sequence shown here is derived from an EMBL/GenBank/DDBJ whole genome shotgun (WGS) entry which is preliminary data.</text>
</comment>
<dbReference type="OrthoDB" id="8912710at2"/>
<evidence type="ECO:0000313" key="2">
    <source>
        <dbReference type="Proteomes" id="UP000306236"/>
    </source>
</evidence>
<dbReference type="Proteomes" id="UP000306236">
    <property type="component" value="Unassembled WGS sequence"/>
</dbReference>
<gene>
    <name evidence="1" type="ORF">E8K88_10895</name>
</gene>
<dbReference type="AlphaFoldDB" id="A0A4S5BPF2"/>